<accession>A0A1G9EUL3</accession>
<dbReference type="STRING" id="576118.SAMN05216216_1107"/>
<name>A0A1G9EUL3_9BACL</name>
<sequence>MKYSGKDQLFQEKIYKVQEVRTEEEAESINNILGFKKFNPDRIQDAQLRYYFIVKDDRPVCTGVMSIKKQCLLLGSYIYRSRF</sequence>
<reference evidence="2" key="1">
    <citation type="submission" date="2016-10" db="EMBL/GenBank/DDBJ databases">
        <authorList>
            <person name="Varghese N."/>
            <person name="Submissions S."/>
        </authorList>
    </citation>
    <scope>NUCLEOTIDE SEQUENCE [LARGE SCALE GENOMIC DNA]</scope>
    <source>
        <strain evidence="2">CGMCC 1.8895</strain>
    </source>
</reference>
<organism evidence="1 2">
    <name type="scientific">Lacicoccus qingdaonensis</name>
    <dbReference type="NCBI Taxonomy" id="576118"/>
    <lineage>
        <taxon>Bacteria</taxon>
        <taxon>Bacillati</taxon>
        <taxon>Bacillota</taxon>
        <taxon>Bacilli</taxon>
        <taxon>Bacillales</taxon>
        <taxon>Salinicoccaceae</taxon>
        <taxon>Lacicoccus</taxon>
    </lineage>
</organism>
<evidence type="ECO:0000313" key="2">
    <source>
        <dbReference type="Proteomes" id="UP000199008"/>
    </source>
</evidence>
<gene>
    <name evidence="1" type="ORF">SAMN05216216_1107</name>
</gene>
<dbReference type="EMBL" id="FNFY01000010">
    <property type="protein sequence ID" value="SDK79738.1"/>
    <property type="molecule type" value="Genomic_DNA"/>
</dbReference>
<proteinExistence type="predicted"/>
<dbReference type="AlphaFoldDB" id="A0A1G9EUL3"/>
<dbReference type="Proteomes" id="UP000199008">
    <property type="component" value="Unassembled WGS sequence"/>
</dbReference>
<keyword evidence="2" id="KW-1185">Reference proteome</keyword>
<protein>
    <submittedName>
        <fullName evidence="1">Uncharacterized protein</fullName>
    </submittedName>
</protein>
<evidence type="ECO:0000313" key="1">
    <source>
        <dbReference type="EMBL" id="SDK79738.1"/>
    </source>
</evidence>